<accession>A0A4Z1F5P0</accession>
<dbReference type="PANTHER" id="PTHR33048">
    <property type="entry name" value="PTH11-LIKE INTEGRAL MEMBRANE PROTEIN (AFU_ORTHOLOGUE AFUA_5G11245)"/>
    <property type="match status" value="1"/>
</dbReference>
<evidence type="ECO:0000256" key="5">
    <source>
        <dbReference type="ARBA" id="ARBA00038359"/>
    </source>
</evidence>
<dbReference type="InterPro" id="IPR052337">
    <property type="entry name" value="SAT4-like"/>
</dbReference>
<reference evidence="9 10" key="1">
    <citation type="submission" date="2017-12" db="EMBL/GenBank/DDBJ databases">
        <title>Comparative genomics of Botrytis spp.</title>
        <authorList>
            <person name="Valero-Jimenez C.A."/>
            <person name="Tapia P."/>
            <person name="Veloso J."/>
            <person name="Silva-Moreno E."/>
            <person name="Staats M."/>
            <person name="Valdes J.H."/>
            <person name="Van Kan J.A.L."/>
        </authorList>
    </citation>
    <scope>NUCLEOTIDE SEQUENCE [LARGE SCALE GENOMIC DNA]</scope>
    <source>
        <strain evidence="9 10">Bt9001</strain>
    </source>
</reference>
<feature type="region of interest" description="Disordered" evidence="6">
    <location>
        <begin position="275"/>
        <end position="300"/>
    </location>
</feature>
<gene>
    <name evidence="9" type="ORF">BTUL_0027g00270</name>
</gene>
<evidence type="ECO:0000259" key="8">
    <source>
        <dbReference type="Pfam" id="PF20684"/>
    </source>
</evidence>
<feature type="transmembrane region" description="Helical" evidence="7">
    <location>
        <begin position="245"/>
        <end position="264"/>
    </location>
</feature>
<keyword evidence="10" id="KW-1185">Reference proteome</keyword>
<sequence>MSSSRAVHHFVSPEREVNAGIWSLFGGATVCLVLRLWCKLRRQGLWWDDYILILSWVVLLTTDIFISYEFATGYVVKTWNDRMLILVSISSCLTTAGQTWSKSAFAVTLLRMTNNWQKFICVATLIILNVFLVLKVFVNWSRYCGKSGYQNWWRMPGFCIDYQAAANIKVGGNIFNIVADFVLALFPWMVTWKLRISLKEKIALCITMSLGVVVAIISAVRTAWMEDPSVDAYNDYYFWRQGLSMVWYSAEVAGTIIVQSIPLMRPLVNDMHTSLASKKPGSGADGKSYGPGKSNKSTKRRTLTLILQGCDIKDDENDLENQKRVDVDRMHLTQDENGKIVLRRRTDSGGDVNAYQNSRVTSSAKRLEEEEIGLTEDQKDRMVVSTEYHANGGSLEDIQEYHAHGGPLEEIPEYHAHRSPLEEIPEYHPHRESLEEIPEYRTIGGKEHIPMTEFHAVTC</sequence>
<evidence type="ECO:0000256" key="1">
    <source>
        <dbReference type="ARBA" id="ARBA00004141"/>
    </source>
</evidence>
<keyword evidence="3 7" id="KW-1133">Transmembrane helix</keyword>
<comment type="subcellular location">
    <subcellularLocation>
        <location evidence="1">Membrane</location>
        <topology evidence="1">Multi-pass membrane protein</topology>
    </subcellularLocation>
</comment>
<dbReference type="InterPro" id="IPR049326">
    <property type="entry name" value="Rhodopsin_dom_fungi"/>
</dbReference>
<organism evidence="9 10">
    <name type="scientific">Botrytis tulipae</name>
    <dbReference type="NCBI Taxonomy" id="87230"/>
    <lineage>
        <taxon>Eukaryota</taxon>
        <taxon>Fungi</taxon>
        <taxon>Dikarya</taxon>
        <taxon>Ascomycota</taxon>
        <taxon>Pezizomycotina</taxon>
        <taxon>Leotiomycetes</taxon>
        <taxon>Helotiales</taxon>
        <taxon>Sclerotiniaceae</taxon>
        <taxon>Botrytis</taxon>
    </lineage>
</organism>
<proteinExistence type="inferred from homology"/>
<evidence type="ECO:0000256" key="7">
    <source>
        <dbReference type="SAM" id="Phobius"/>
    </source>
</evidence>
<protein>
    <recommendedName>
        <fullName evidence="8">Rhodopsin domain-containing protein</fullName>
    </recommendedName>
</protein>
<dbReference type="Proteomes" id="UP000297777">
    <property type="component" value="Unassembled WGS sequence"/>
</dbReference>
<evidence type="ECO:0000256" key="6">
    <source>
        <dbReference type="SAM" id="MobiDB-lite"/>
    </source>
</evidence>
<dbReference type="EMBL" id="PQXH01000027">
    <property type="protein sequence ID" value="TGO16497.1"/>
    <property type="molecule type" value="Genomic_DNA"/>
</dbReference>
<keyword evidence="2 7" id="KW-0812">Transmembrane</keyword>
<evidence type="ECO:0000256" key="3">
    <source>
        <dbReference type="ARBA" id="ARBA00022989"/>
    </source>
</evidence>
<dbReference type="GO" id="GO:0016020">
    <property type="term" value="C:membrane"/>
    <property type="evidence" value="ECO:0007669"/>
    <property type="project" value="UniProtKB-SubCell"/>
</dbReference>
<feature type="transmembrane region" description="Helical" evidence="7">
    <location>
        <begin position="50"/>
        <end position="71"/>
    </location>
</feature>
<feature type="domain" description="Rhodopsin" evidence="8">
    <location>
        <begin position="34"/>
        <end position="269"/>
    </location>
</feature>
<feature type="transmembrane region" description="Helical" evidence="7">
    <location>
        <begin position="20"/>
        <end position="38"/>
    </location>
</feature>
<evidence type="ECO:0000313" key="9">
    <source>
        <dbReference type="EMBL" id="TGO16497.1"/>
    </source>
</evidence>
<evidence type="ECO:0000256" key="4">
    <source>
        <dbReference type="ARBA" id="ARBA00023136"/>
    </source>
</evidence>
<keyword evidence="4 7" id="KW-0472">Membrane</keyword>
<dbReference type="Pfam" id="PF20684">
    <property type="entry name" value="Fung_rhodopsin"/>
    <property type="match status" value="1"/>
</dbReference>
<comment type="caution">
    <text evidence="9">The sequence shown here is derived from an EMBL/GenBank/DDBJ whole genome shotgun (WGS) entry which is preliminary data.</text>
</comment>
<dbReference type="OrthoDB" id="5417887at2759"/>
<feature type="transmembrane region" description="Helical" evidence="7">
    <location>
        <begin position="170"/>
        <end position="190"/>
    </location>
</feature>
<dbReference type="PANTHER" id="PTHR33048:SF147">
    <property type="entry name" value="INTEGRAL MEMBRANE PROTEIN"/>
    <property type="match status" value="1"/>
</dbReference>
<dbReference type="AlphaFoldDB" id="A0A4Z1F5P0"/>
<evidence type="ECO:0000256" key="2">
    <source>
        <dbReference type="ARBA" id="ARBA00022692"/>
    </source>
</evidence>
<name>A0A4Z1F5P0_9HELO</name>
<evidence type="ECO:0000313" key="10">
    <source>
        <dbReference type="Proteomes" id="UP000297777"/>
    </source>
</evidence>
<feature type="transmembrane region" description="Helical" evidence="7">
    <location>
        <begin position="119"/>
        <end position="138"/>
    </location>
</feature>
<feature type="transmembrane region" description="Helical" evidence="7">
    <location>
        <begin position="202"/>
        <end position="225"/>
    </location>
</feature>
<comment type="similarity">
    <text evidence="5">Belongs to the SAT4 family.</text>
</comment>